<evidence type="ECO:0000256" key="1">
    <source>
        <dbReference type="SAM" id="SignalP"/>
    </source>
</evidence>
<feature type="chain" id="PRO_5016706705" description="Lipoprotein" evidence="1">
    <location>
        <begin position="21"/>
        <end position="159"/>
    </location>
</feature>
<sequence>MQKKHLIFLLAAFAAAPVLAKPVVVQEAQLLGKWQCAATNKTPMTFTFGSEQKVSVIVDLNIPSPDDETLVYRVFTDGTWTLNGEKIGLNVKTTDVQRQHSTAKIRTIPWRKVDKEMFAQMRNDIGKSDKWQMQVKKIGNDSLSVRMQGDRQDIACRKV</sequence>
<evidence type="ECO:0000313" key="2">
    <source>
        <dbReference type="EMBL" id="STZ68215.1"/>
    </source>
</evidence>
<organism evidence="2 3">
    <name type="scientific">Neisseria elongata</name>
    <dbReference type="NCBI Taxonomy" id="495"/>
    <lineage>
        <taxon>Bacteria</taxon>
        <taxon>Pseudomonadati</taxon>
        <taxon>Pseudomonadota</taxon>
        <taxon>Betaproteobacteria</taxon>
        <taxon>Neisseriales</taxon>
        <taxon>Neisseriaceae</taxon>
        <taxon>Neisseria</taxon>
    </lineage>
</organism>
<accession>A0A378TYX0</accession>
<dbReference type="AlphaFoldDB" id="A0A378TYX0"/>
<evidence type="ECO:0008006" key="4">
    <source>
        <dbReference type="Google" id="ProtNLM"/>
    </source>
</evidence>
<protein>
    <recommendedName>
        <fullName evidence="4">Lipoprotein</fullName>
    </recommendedName>
</protein>
<name>A0A378TYX0_NEIEL</name>
<dbReference type="Proteomes" id="UP000254927">
    <property type="component" value="Unassembled WGS sequence"/>
</dbReference>
<gene>
    <name evidence="2" type="ORF">NCTC10660_01721</name>
</gene>
<dbReference type="RefSeq" id="WP_074898227.1">
    <property type="nucleotide sequence ID" value="NZ_CAJPMF010000019.1"/>
</dbReference>
<evidence type="ECO:0000313" key="3">
    <source>
        <dbReference type="Proteomes" id="UP000254927"/>
    </source>
</evidence>
<feature type="signal peptide" evidence="1">
    <location>
        <begin position="1"/>
        <end position="20"/>
    </location>
</feature>
<proteinExistence type="predicted"/>
<dbReference type="GeneID" id="93352710"/>
<reference evidence="2 3" key="1">
    <citation type="submission" date="2018-06" db="EMBL/GenBank/DDBJ databases">
        <authorList>
            <consortium name="Pathogen Informatics"/>
            <person name="Doyle S."/>
        </authorList>
    </citation>
    <scope>NUCLEOTIDE SEQUENCE [LARGE SCALE GENOMIC DNA]</scope>
    <source>
        <strain evidence="2 3">NCTC10660</strain>
    </source>
</reference>
<keyword evidence="1" id="KW-0732">Signal</keyword>
<dbReference type="EMBL" id="UGQW01000002">
    <property type="protein sequence ID" value="STZ68215.1"/>
    <property type="molecule type" value="Genomic_DNA"/>
</dbReference>